<organism evidence="4 5">
    <name type="scientific">Sneathiella chungangensis</name>
    <dbReference type="NCBI Taxonomy" id="1418234"/>
    <lineage>
        <taxon>Bacteria</taxon>
        <taxon>Pseudomonadati</taxon>
        <taxon>Pseudomonadota</taxon>
        <taxon>Alphaproteobacteria</taxon>
        <taxon>Sneathiellales</taxon>
        <taxon>Sneathiellaceae</taxon>
        <taxon>Sneathiella</taxon>
    </lineage>
</organism>
<gene>
    <name evidence="4" type="ORF">GQF03_05555</name>
</gene>
<dbReference type="Proteomes" id="UP000445696">
    <property type="component" value="Unassembled WGS sequence"/>
</dbReference>
<accession>A0A845MEI7</accession>
<feature type="compositionally biased region" description="Low complexity" evidence="1">
    <location>
        <begin position="192"/>
        <end position="212"/>
    </location>
</feature>
<dbReference type="Gene3D" id="2.60.120.1440">
    <property type="match status" value="1"/>
</dbReference>
<dbReference type="OrthoDB" id="7210929at2"/>
<evidence type="ECO:0000256" key="2">
    <source>
        <dbReference type="SAM" id="Phobius"/>
    </source>
</evidence>
<dbReference type="EMBL" id="WTVA01000002">
    <property type="protein sequence ID" value="MZR21790.1"/>
    <property type="molecule type" value="Genomic_DNA"/>
</dbReference>
<keyword evidence="2" id="KW-0472">Membrane</keyword>
<keyword evidence="5" id="KW-1185">Reference proteome</keyword>
<evidence type="ECO:0000313" key="5">
    <source>
        <dbReference type="Proteomes" id="UP000445696"/>
    </source>
</evidence>
<feature type="region of interest" description="Disordered" evidence="1">
    <location>
        <begin position="192"/>
        <end position="229"/>
    </location>
</feature>
<keyword evidence="2" id="KW-1133">Transmembrane helix</keyword>
<feature type="domain" description="FecR protein" evidence="3">
    <location>
        <begin position="91"/>
        <end position="171"/>
    </location>
</feature>
<name>A0A845MEI7_9PROT</name>
<dbReference type="RefSeq" id="WP_161338227.1">
    <property type="nucleotide sequence ID" value="NZ_JBHSDG010000001.1"/>
</dbReference>
<dbReference type="AlphaFoldDB" id="A0A845MEI7"/>
<protein>
    <recommendedName>
        <fullName evidence="3">FecR protein domain-containing protein</fullName>
    </recommendedName>
</protein>
<evidence type="ECO:0000313" key="4">
    <source>
        <dbReference type="EMBL" id="MZR21790.1"/>
    </source>
</evidence>
<dbReference type="PANTHER" id="PTHR38731:SF3">
    <property type="entry name" value="BLL6125 PROTEIN"/>
    <property type="match status" value="1"/>
</dbReference>
<evidence type="ECO:0000259" key="3">
    <source>
        <dbReference type="Pfam" id="PF04773"/>
    </source>
</evidence>
<comment type="caution">
    <text evidence="4">The sequence shown here is derived from an EMBL/GenBank/DDBJ whole genome shotgun (WGS) entry which is preliminary data.</text>
</comment>
<reference evidence="4 5" key="1">
    <citation type="journal article" date="2014" name="Int. J. Syst. Evol. Microbiol.">
        <title>Sneathiella chungangensis sp. nov., isolated from a marine sand, and emended description of the genus Sneathiella.</title>
        <authorList>
            <person name="Siamphan C."/>
            <person name="Kim H."/>
            <person name="Lee J.S."/>
            <person name="Kim W."/>
        </authorList>
    </citation>
    <scope>NUCLEOTIDE SEQUENCE [LARGE SCALE GENOMIC DNA]</scope>
    <source>
        <strain evidence="4 5">KCTC 32476</strain>
    </source>
</reference>
<dbReference type="PANTHER" id="PTHR38731">
    <property type="entry name" value="LIPL45-RELATED LIPOPROTEIN-RELATED"/>
    <property type="match status" value="1"/>
</dbReference>
<proteinExistence type="predicted"/>
<dbReference type="Pfam" id="PF04773">
    <property type="entry name" value="FecR"/>
    <property type="match status" value="1"/>
</dbReference>
<sequence length="344" mass="32947">MFRPVNKGIGFGYLVTFTLITFFSVLTLYFSLSQSSEARSIAYWNVLYVKGPSQWRPVSNNGDWRSLVKAEQLPARVEIRTLDNAQVVIVHGFDKIELGPNSTINLAPEADKDATTVVNQSSGKVGYSVQKRKAGTFSVTAPYLVAVVKGTGFSVDINEESTQVDVNEGTVAVSNTSDGSTASVTAGMSATVSSGTAGVSTSSTQSSNSSNTGIGINAEGGTSGTGGVEGMSASVGVGIGDDGAGIGIGGNVGGIGASAGVGVGDSGVGAGVGAGVGGVGASAGAGVGDSGVGASVGAGVGDAGASADAGVGDGGVGVGVGVGGIGVGVGVGVGGIGVSVGIGN</sequence>
<keyword evidence="2" id="KW-0812">Transmembrane</keyword>
<feature type="transmembrane region" description="Helical" evidence="2">
    <location>
        <begin position="12"/>
        <end position="32"/>
    </location>
</feature>
<dbReference type="InterPro" id="IPR006860">
    <property type="entry name" value="FecR"/>
</dbReference>
<evidence type="ECO:0000256" key="1">
    <source>
        <dbReference type="SAM" id="MobiDB-lite"/>
    </source>
</evidence>